<dbReference type="EMBL" id="GIFC01003602">
    <property type="protein sequence ID" value="MXU85685.1"/>
    <property type="molecule type" value="Transcribed_RNA"/>
</dbReference>
<dbReference type="AlphaFoldDB" id="A0A6B0UAM8"/>
<reference evidence="1" key="1">
    <citation type="submission" date="2019-12" db="EMBL/GenBank/DDBJ databases">
        <title>An insight into the sialome of adult female Ixodes ricinus ticks feeding for 6 days.</title>
        <authorList>
            <person name="Perner J."/>
            <person name="Ribeiro J.M.C."/>
        </authorList>
    </citation>
    <scope>NUCLEOTIDE SEQUENCE</scope>
    <source>
        <strain evidence="1">Semi-engorged</strain>
        <tissue evidence="1">Salivary glands</tissue>
    </source>
</reference>
<name>A0A6B0UAM8_IXORI</name>
<protein>
    <submittedName>
        <fullName evidence="1">Putative secreted protein</fullName>
    </submittedName>
</protein>
<evidence type="ECO:0000313" key="1">
    <source>
        <dbReference type="EMBL" id="MXU85685.1"/>
    </source>
</evidence>
<accession>A0A6B0UAM8</accession>
<organism evidence="1">
    <name type="scientific">Ixodes ricinus</name>
    <name type="common">Common tick</name>
    <name type="synonym">Acarus ricinus</name>
    <dbReference type="NCBI Taxonomy" id="34613"/>
    <lineage>
        <taxon>Eukaryota</taxon>
        <taxon>Metazoa</taxon>
        <taxon>Ecdysozoa</taxon>
        <taxon>Arthropoda</taxon>
        <taxon>Chelicerata</taxon>
        <taxon>Arachnida</taxon>
        <taxon>Acari</taxon>
        <taxon>Parasitiformes</taxon>
        <taxon>Ixodida</taxon>
        <taxon>Ixodoidea</taxon>
        <taxon>Ixodidae</taxon>
        <taxon>Ixodinae</taxon>
        <taxon>Ixodes</taxon>
    </lineage>
</organism>
<sequence>MRLSISSLCFSTRSAVAARSASSSFRVRDSFFRSSLMVMFFSRSSFSFCIRTVRARSSSELMLIFFFLRISCWYRYVSRSSSFSHSS</sequence>
<proteinExistence type="predicted"/>